<protein>
    <submittedName>
        <fullName evidence="1">Uncharacterized protein</fullName>
    </submittedName>
</protein>
<dbReference type="InParanoid" id="A0A317XL03"/>
<proteinExistence type="predicted"/>
<sequence length="142" mass="15676">MLPLVLSRFPLFRRNPVLCLQVCCFPLSLALFCILVIPILSSREQSLASSRCCQSSPVGPRTALEMKYIYSNYVRLTCVTAPPQGCARLVWEIALRWAAATTPTSTSAHRVPSACTHIRLSSIRCNERMGPNACAHRPSISV</sequence>
<dbReference type="EMBL" id="KZ819196">
    <property type="protein sequence ID" value="PWY98976.1"/>
    <property type="molecule type" value="Genomic_DNA"/>
</dbReference>
<evidence type="ECO:0000313" key="1">
    <source>
        <dbReference type="EMBL" id="PWY98976.1"/>
    </source>
</evidence>
<reference evidence="1 2" key="1">
    <citation type="journal article" date="2018" name="Mol. Biol. Evol.">
        <title>Broad Genomic Sampling Reveals a Smut Pathogenic Ancestry of the Fungal Clade Ustilaginomycotina.</title>
        <authorList>
            <person name="Kijpornyongpan T."/>
            <person name="Mondo S.J."/>
            <person name="Barry K."/>
            <person name="Sandor L."/>
            <person name="Lee J."/>
            <person name="Lipzen A."/>
            <person name="Pangilinan J."/>
            <person name="LaButti K."/>
            <person name="Hainaut M."/>
            <person name="Henrissat B."/>
            <person name="Grigoriev I.V."/>
            <person name="Spatafora J.W."/>
            <person name="Aime M.C."/>
        </authorList>
    </citation>
    <scope>NUCLEOTIDE SEQUENCE [LARGE SCALE GENOMIC DNA]</scope>
    <source>
        <strain evidence="1 2">MCA 3645</strain>
    </source>
</reference>
<organism evidence="1 2">
    <name type="scientific">Testicularia cyperi</name>
    <dbReference type="NCBI Taxonomy" id="1882483"/>
    <lineage>
        <taxon>Eukaryota</taxon>
        <taxon>Fungi</taxon>
        <taxon>Dikarya</taxon>
        <taxon>Basidiomycota</taxon>
        <taxon>Ustilaginomycotina</taxon>
        <taxon>Ustilaginomycetes</taxon>
        <taxon>Ustilaginales</taxon>
        <taxon>Anthracoideaceae</taxon>
        <taxon>Testicularia</taxon>
    </lineage>
</organism>
<dbReference type="AlphaFoldDB" id="A0A317XL03"/>
<dbReference type="Proteomes" id="UP000246740">
    <property type="component" value="Unassembled WGS sequence"/>
</dbReference>
<name>A0A317XL03_9BASI</name>
<accession>A0A317XL03</accession>
<evidence type="ECO:0000313" key="2">
    <source>
        <dbReference type="Proteomes" id="UP000246740"/>
    </source>
</evidence>
<gene>
    <name evidence="1" type="ORF">BCV70DRAFT_121922</name>
</gene>
<keyword evidence="2" id="KW-1185">Reference proteome</keyword>